<dbReference type="RefSeq" id="WP_090338408.1">
    <property type="nucleotide sequence ID" value="NZ_FNXY01000007.1"/>
</dbReference>
<keyword evidence="2" id="KW-1185">Reference proteome</keyword>
<protein>
    <submittedName>
        <fullName evidence="1">Uncharacterized protein</fullName>
    </submittedName>
</protein>
<dbReference type="AlphaFoldDB" id="A0A1H6YBV1"/>
<dbReference type="EMBL" id="FNXY01000007">
    <property type="protein sequence ID" value="SEJ38709.1"/>
    <property type="molecule type" value="Genomic_DNA"/>
</dbReference>
<evidence type="ECO:0000313" key="1">
    <source>
        <dbReference type="EMBL" id="SEJ38709.1"/>
    </source>
</evidence>
<gene>
    <name evidence="1" type="ORF">SAMN04487995_4400</name>
</gene>
<proteinExistence type="predicted"/>
<accession>A0A1H6YBV1</accession>
<dbReference type="Proteomes" id="UP000199532">
    <property type="component" value="Unassembled WGS sequence"/>
</dbReference>
<evidence type="ECO:0000313" key="2">
    <source>
        <dbReference type="Proteomes" id="UP000199532"/>
    </source>
</evidence>
<name>A0A1H6YBV1_9BACT</name>
<sequence>MKRFKVYKHPNGRSIQVIIQGDLSEDFTKVYVDIDVLIKDSHDEDFHKVIGESHPKYWKLKRLEPHQVKDMQIKYSGISAKQIRLAVKEFEQYYYAHPLTLASATMPNQVARAGCVH</sequence>
<reference evidence="1 2" key="1">
    <citation type="submission" date="2016-10" db="EMBL/GenBank/DDBJ databases">
        <authorList>
            <person name="de Groot N.N."/>
        </authorList>
    </citation>
    <scope>NUCLEOTIDE SEQUENCE [LARGE SCALE GENOMIC DNA]</scope>
    <source>
        <strain evidence="1 2">DSM 19938</strain>
    </source>
</reference>
<organism evidence="1 2">
    <name type="scientific">Dyadobacter koreensis</name>
    <dbReference type="NCBI Taxonomy" id="408657"/>
    <lineage>
        <taxon>Bacteria</taxon>
        <taxon>Pseudomonadati</taxon>
        <taxon>Bacteroidota</taxon>
        <taxon>Cytophagia</taxon>
        <taxon>Cytophagales</taxon>
        <taxon>Spirosomataceae</taxon>
        <taxon>Dyadobacter</taxon>
    </lineage>
</organism>